<dbReference type="RefSeq" id="WP_070791981.1">
    <property type="nucleotide sequence ID" value="NZ_MKIR01000012.1"/>
</dbReference>
<proteinExistence type="predicted"/>
<accession>A0A1E8GPB2</accession>
<keyword evidence="2" id="KW-1185">Reference proteome</keyword>
<gene>
    <name evidence="1" type="ORF">BG261_02480</name>
</gene>
<dbReference type="OrthoDB" id="66596at2"/>
<name>A0A1E8GPB2_9LACT</name>
<organism evidence="1 2">
    <name type="scientific">Floricoccus tropicus</name>
    <dbReference type="NCBI Taxonomy" id="1859473"/>
    <lineage>
        <taxon>Bacteria</taxon>
        <taxon>Bacillati</taxon>
        <taxon>Bacillota</taxon>
        <taxon>Bacilli</taxon>
        <taxon>Lactobacillales</taxon>
        <taxon>Streptococcaceae</taxon>
        <taxon>Floricoccus</taxon>
    </lineage>
</organism>
<evidence type="ECO:0008006" key="3">
    <source>
        <dbReference type="Google" id="ProtNLM"/>
    </source>
</evidence>
<dbReference type="Proteomes" id="UP000178622">
    <property type="component" value="Unassembled WGS sequence"/>
</dbReference>
<dbReference type="SUPFAM" id="SSF46689">
    <property type="entry name" value="Homeodomain-like"/>
    <property type="match status" value="1"/>
</dbReference>
<sequence>MARPQVITKEMLLKYGVNFVQKYGFKNISSRKVANEFGISTQPIYNCFKNMADYKEEIVDFIYNNIFDKELKKKYNENPIINDSIAFVRFGEKNPKLYLAMFIEGTSNNRKVFLDDLENYYEMIKKYPEYSDVSNDFIENIHMKSWIITNGLVASSLSGLRKYSTEELTIMFEEMIRITFENPNHIKLDK</sequence>
<protein>
    <recommendedName>
        <fullName evidence="3">HTH tetR-type domain-containing protein</fullName>
    </recommendedName>
</protein>
<dbReference type="Gene3D" id="1.10.357.10">
    <property type="entry name" value="Tetracycline Repressor, domain 2"/>
    <property type="match status" value="1"/>
</dbReference>
<reference evidence="2" key="1">
    <citation type="submission" date="2016-09" db="EMBL/GenBank/DDBJ databases">
        <title>Draft genome sequence of a novel species of the family Streptococcaceae isolated from flowers.</title>
        <authorList>
            <person name="Chuah L.-O."/>
            <person name="Yap K.-P."/>
            <person name="Thong K.L."/>
            <person name="Liong M.T."/>
            <person name="Ahmad R."/>
            <person name="Rusul G."/>
        </authorList>
    </citation>
    <scope>NUCLEOTIDE SEQUENCE [LARGE SCALE GENOMIC DNA]</scope>
    <source>
        <strain evidence="2">DF1</strain>
    </source>
</reference>
<dbReference type="STRING" id="1859473.BG261_02480"/>
<evidence type="ECO:0000313" key="1">
    <source>
        <dbReference type="EMBL" id="OFI49463.1"/>
    </source>
</evidence>
<comment type="caution">
    <text evidence="1">The sequence shown here is derived from an EMBL/GenBank/DDBJ whole genome shotgun (WGS) entry which is preliminary data.</text>
</comment>
<dbReference type="InterPro" id="IPR009057">
    <property type="entry name" value="Homeodomain-like_sf"/>
</dbReference>
<dbReference type="EMBL" id="MKIR01000012">
    <property type="protein sequence ID" value="OFI49463.1"/>
    <property type="molecule type" value="Genomic_DNA"/>
</dbReference>
<dbReference type="AlphaFoldDB" id="A0A1E8GPB2"/>
<evidence type="ECO:0000313" key="2">
    <source>
        <dbReference type="Proteomes" id="UP000178622"/>
    </source>
</evidence>